<name>A0ABQ9V742_SAGOE</name>
<comment type="caution">
    <text evidence="2">The sequence shown here is derived from an EMBL/GenBank/DDBJ whole genome shotgun (WGS) entry which is preliminary data.</text>
</comment>
<dbReference type="Proteomes" id="UP001266305">
    <property type="component" value="Unassembled WGS sequence"/>
</dbReference>
<protein>
    <submittedName>
        <fullName evidence="2">Uncharacterized protein</fullName>
    </submittedName>
</protein>
<evidence type="ECO:0000256" key="1">
    <source>
        <dbReference type="SAM" id="MobiDB-lite"/>
    </source>
</evidence>
<sequence length="126" mass="13740">MARLLGERSSWVPSVPHSPNPALPSPLTFKLLWAPNLRATRGRSLRGGPGSPTPSARLLRASRPCPKYCSSGHYHRSWRCRSSLKSARKLQRPSSSLRFREGLSRGYSILPCSATAQPHNNGPGAA</sequence>
<gene>
    <name evidence="2" type="ORF">P7K49_014575</name>
</gene>
<keyword evidence="3" id="KW-1185">Reference proteome</keyword>
<feature type="region of interest" description="Disordered" evidence="1">
    <location>
        <begin position="1"/>
        <end position="22"/>
    </location>
</feature>
<accession>A0ABQ9V742</accession>
<evidence type="ECO:0000313" key="3">
    <source>
        <dbReference type="Proteomes" id="UP001266305"/>
    </source>
</evidence>
<feature type="region of interest" description="Disordered" evidence="1">
    <location>
        <begin position="40"/>
        <end position="59"/>
    </location>
</feature>
<organism evidence="2 3">
    <name type="scientific">Saguinus oedipus</name>
    <name type="common">Cotton-top tamarin</name>
    <name type="synonym">Oedipomidas oedipus</name>
    <dbReference type="NCBI Taxonomy" id="9490"/>
    <lineage>
        <taxon>Eukaryota</taxon>
        <taxon>Metazoa</taxon>
        <taxon>Chordata</taxon>
        <taxon>Craniata</taxon>
        <taxon>Vertebrata</taxon>
        <taxon>Euteleostomi</taxon>
        <taxon>Mammalia</taxon>
        <taxon>Eutheria</taxon>
        <taxon>Euarchontoglires</taxon>
        <taxon>Primates</taxon>
        <taxon>Haplorrhini</taxon>
        <taxon>Platyrrhini</taxon>
        <taxon>Cebidae</taxon>
        <taxon>Callitrichinae</taxon>
        <taxon>Saguinus</taxon>
    </lineage>
</organism>
<reference evidence="2 3" key="1">
    <citation type="submission" date="2023-05" db="EMBL/GenBank/DDBJ databases">
        <title>B98-5 Cell Line De Novo Hybrid Assembly: An Optical Mapping Approach.</title>
        <authorList>
            <person name="Kananen K."/>
            <person name="Auerbach J.A."/>
            <person name="Kautto E."/>
            <person name="Blachly J.S."/>
        </authorList>
    </citation>
    <scope>NUCLEOTIDE SEQUENCE [LARGE SCALE GENOMIC DNA]</scope>
    <source>
        <strain evidence="2">B95-8</strain>
        <tissue evidence="2">Cell line</tissue>
    </source>
</reference>
<evidence type="ECO:0000313" key="2">
    <source>
        <dbReference type="EMBL" id="KAK2105061.1"/>
    </source>
</evidence>
<proteinExistence type="predicted"/>
<dbReference type="EMBL" id="JASSZA010000007">
    <property type="protein sequence ID" value="KAK2105061.1"/>
    <property type="molecule type" value="Genomic_DNA"/>
</dbReference>